<proteinExistence type="predicted"/>
<gene>
    <name evidence="2" type="ORF">NQ315_010399</name>
</gene>
<organism evidence="2 3">
    <name type="scientific">Exocentrus adspersus</name>
    <dbReference type="NCBI Taxonomy" id="1586481"/>
    <lineage>
        <taxon>Eukaryota</taxon>
        <taxon>Metazoa</taxon>
        <taxon>Ecdysozoa</taxon>
        <taxon>Arthropoda</taxon>
        <taxon>Hexapoda</taxon>
        <taxon>Insecta</taxon>
        <taxon>Pterygota</taxon>
        <taxon>Neoptera</taxon>
        <taxon>Endopterygota</taxon>
        <taxon>Coleoptera</taxon>
        <taxon>Polyphaga</taxon>
        <taxon>Cucujiformia</taxon>
        <taxon>Chrysomeloidea</taxon>
        <taxon>Cerambycidae</taxon>
        <taxon>Lamiinae</taxon>
        <taxon>Acanthocinini</taxon>
        <taxon>Exocentrus</taxon>
    </lineage>
</organism>
<feature type="compositionally biased region" description="Basic and acidic residues" evidence="1">
    <location>
        <begin position="1"/>
        <end position="12"/>
    </location>
</feature>
<dbReference type="Gene3D" id="1.20.940.10">
    <property type="entry name" value="Functional domain of the splicing factor Prp18"/>
    <property type="match status" value="1"/>
</dbReference>
<reference evidence="2 3" key="1">
    <citation type="journal article" date="2023" name="Insect Mol. Biol.">
        <title>Genome sequencing provides insights into the evolution of gene families encoding plant cell wall-degrading enzymes in longhorned beetles.</title>
        <authorList>
            <person name="Shin N.R."/>
            <person name="Okamura Y."/>
            <person name="Kirsch R."/>
            <person name="Pauchet Y."/>
        </authorList>
    </citation>
    <scope>NUCLEOTIDE SEQUENCE [LARGE SCALE GENOMIC DNA]</scope>
    <source>
        <strain evidence="2">EAD_L_NR</strain>
    </source>
</reference>
<evidence type="ECO:0000313" key="2">
    <source>
        <dbReference type="EMBL" id="KAJ8923817.1"/>
    </source>
</evidence>
<feature type="region of interest" description="Disordered" evidence="1">
    <location>
        <begin position="1"/>
        <end position="79"/>
    </location>
</feature>
<accession>A0AAV8WBW3</accession>
<evidence type="ECO:0000256" key="1">
    <source>
        <dbReference type="SAM" id="MobiDB-lite"/>
    </source>
</evidence>
<sequence>MDNKDNEKKKADPPGWNDPPMLHYSSSNPPPKSRITNKRIPFPLTICSSPSTSTAPLPAALASPPPPQPPLSPPRRPTQKMFTQTKDNLGKFILTHKSQKTKECIHLLYKYWEEKRFSYECMEEIYLMSQYLAEKDTASAEEVKERLLTRFKDYCEDWLVDFVI</sequence>
<name>A0AAV8WBW3_9CUCU</name>
<dbReference type="AlphaFoldDB" id="A0AAV8WBW3"/>
<protein>
    <submittedName>
        <fullName evidence="2">Uncharacterized protein</fullName>
    </submittedName>
</protein>
<keyword evidence="3" id="KW-1185">Reference proteome</keyword>
<dbReference type="Proteomes" id="UP001159042">
    <property type="component" value="Unassembled WGS sequence"/>
</dbReference>
<feature type="compositionally biased region" description="Low complexity" evidence="1">
    <location>
        <begin position="48"/>
        <end position="62"/>
    </location>
</feature>
<feature type="compositionally biased region" description="Pro residues" evidence="1">
    <location>
        <begin position="63"/>
        <end position="76"/>
    </location>
</feature>
<dbReference type="EMBL" id="JANEYG010000004">
    <property type="protein sequence ID" value="KAJ8923817.1"/>
    <property type="molecule type" value="Genomic_DNA"/>
</dbReference>
<comment type="caution">
    <text evidence="2">The sequence shown here is derived from an EMBL/GenBank/DDBJ whole genome shotgun (WGS) entry which is preliminary data.</text>
</comment>
<evidence type="ECO:0000313" key="3">
    <source>
        <dbReference type="Proteomes" id="UP001159042"/>
    </source>
</evidence>